<evidence type="ECO:0000313" key="1">
    <source>
        <dbReference type="EMBL" id="RNA09985.1"/>
    </source>
</evidence>
<sequence length="102" mass="12143">MTQSSLTCIWLNSRSRFETISLLVYNIGEVLRMNLNKEKNNQRLIQLKICKDYQMFLALDPIFYLRDILLSLELQRSFNSSTIELHVKMEFDISVFLKDHIL</sequence>
<name>A0A3M7QG96_BRAPC</name>
<evidence type="ECO:0000313" key="2">
    <source>
        <dbReference type="Proteomes" id="UP000276133"/>
    </source>
</evidence>
<proteinExistence type="predicted"/>
<gene>
    <name evidence="1" type="ORF">BpHYR1_049885</name>
</gene>
<reference evidence="1 2" key="1">
    <citation type="journal article" date="2018" name="Sci. Rep.">
        <title>Genomic signatures of local adaptation to the degree of environmental predictability in rotifers.</title>
        <authorList>
            <person name="Franch-Gras L."/>
            <person name="Hahn C."/>
            <person name="Garcia-Roger E.M."/>
            <person name="Carmona M.J."/>
            <person name="Serra M."/>
            <person name="Gomez A."/>
        </authorList>
    </citation>
    <scope>NUCLEOTIDE SEQUENCE [LARGE SCALE GENOMIC DNA]</scope>
    <source>
        <strain evidence="1">HYR1</strain>
    </source>
</reference>
<dbReference type="AlphaFoldDB" id="A0A3M7QG96"/>
<protein>
    <submittedName>
        <fullName evidence="1">Uncharacterized protein</fullName>
    </submittedName>
</protein>
<keyword evidence="2" id="KW-1185">Reference proteome</keyword>
<dbReference type="EMBL" id="REGN01006322">
    <property type="protein sequence ID" value="RNA09985.1"/>
    <property type="molecule type" value="Genomic_DNA"/>
</dbReference>
<dbReference type="Proteomes" id="UP000276133">
    <property type="component" value="Unassembled WGS sequence"/>
</dbReference>
<organism evidence="1 2">
    <name type="scientific">Brachionus plicatilis</name>
    <name type="common">Marine rotifer</name>
    <name type="synonym">Brachionus muelleri</name>
    <dbReference type="NCBI Taxonomy" id="10195"/>
    <lineage>
        <taxon>Eukaryota</taxon>
        <taxon>Metazoa</taxon>
        <taxon>Spiralia</taxon>
        <taxon>Gnathifera</taxon>
        <taxon>Rotifera</taxon>
        <taxon>Eurotatoria</taxon>
        <taxon>Monogononta</taxon>
        <taxon>Pseudotrocha</taxon>
        <taxon>Ploima</taxon>
        <taxon>Brachionidae</taxon>
        <taxon>Brachionus</taxon>
    </lineage>
</organism>
<comment type="caution">
    <text evidence="1">The sequence shown here is derived from an EMBL/GenBank/DDBJ whole genome shotgun (WGS) entry which is preliminary data.</text>
</comment>
<accession>A0A3M7QG96</accession>